<protein>
    <submittedName>
        <fullName evidence="3">Protein serine/threonine phosphatase PrpC, regulation of stationary phase</fullName>
    </submittedName>
</protein>
<keyword evidence="1" id="KW-0812">Transmembrane</keyword>
<evidence type="ECO:0000313" key="3">
    <source>
        <dbReference type="EMBL" id="CAA9557245.1"/>
    </source>
</evidence>
<dbReference type="Pfam" id="PF13672">
    <property type="entry name" value="PP2C_2"/>
    <property type="match status" value="1"/>
</dbReference>
<dbReference type="PROSITE" id="PS51746">
    <property type="entry name" value="PPM_2"/>
    <property type="match status" value="1"/>
</dbReference>
<dbReference type="InterPro" id="IPR036457">
    <property type="entry name" value="PPM-type-like_dom_sf"/>
</dbReference>
<organism evidence="3">
    <name type="scientific">uncultured Thermomicrobiales bacterium</name>
    <dbReference type="NCBI Taxonomy" id="1645740"/>
    <lineage>
        <taxon>Bacteria</taxon>
        <taxon>Pseudomonadati</taxon>
        <taxon>Thermomicrobiota</taxon>
        <taxon>Thermomicrobia</taxon>
        <taxon>Thermomicrobiales</taxon>
        <taxon>environmental samples</taxon>
    </lineage>
</organism>
<name>A0A6J4UQW1_9BACT</name>
<dbReference type="GO" id="GO:0004722">
    <property type="term" value="F:protein serine/threonine phosphatase activity"/>
    <property type="evidence" value="ECO:0007669"/>
    <property type="project" value="InterPro"/>
</dbReference>
<dbReference type="CDD" id="cd00143">
    <property type="entry name" value="PP2Cc"/>
    <property type="match status" value="1"/>
</dbReference>
<dbReference type="InterPro" id="IPR015655">
    <property type="entry name" value="PP2C"/>
</dbReference>
<proteinExistence type="predicted"/>
<dbReference type="InterPro" id="IPR001932">
    <property type="entry name" value="PPM-type_phosphatase-like_dom"/>
</dbReference>
<feature type="transmembrane region" description="Helical" evidence="1">
    <location>
        <begin position="286"/>
        <end position="307"/>
    </location>
</feature>
<feature type="domain" description="PPM-type phosphatase" evidence="2">
    <location>
        <begin position="16"/>
        <end position="263"/>
    </location>
</feature>
<keyword evidence="1" id="KW-0472">Membrane</keyword>
<accession>A0A6J4UQW1</accession>
<reference evidence="3" key="1">
    <citation type="submission" date="2020-02" db="EMBL/GenBank/DDBJ databases">
        <authorList>
            <person name="Meier V. D."/>
        </authorList>
    </citation>
    <scope>NUCLEOTIDE SEQUENCE</scope>
    <source>
        <strain evidence="3">AVDCRST_MAG73</strain>
    </source>
</reference>
<dbReference type="SMART" id="SM00332">
    <property type="entry name" value="PP2Cc"/>
    <property type="match status" value="1"/>
</dbReference>
<evidence type="ECO:0000256" key="1">
    <source>
        <dbReference type="SAM" id="Phobius"/>
    </source>
</evidence>
<dbReference type="SMART" id="SM00331">
    <property type="entry name" value="PP2C_SIG"/>
    <property type="match status" value="1"/>
</dbReference>
<sequence length="310" mass="32763">MGAGAVAIAGDELRIAVGAGTDVGGRTENEDAVLVETLPPIGDPLVGAESGHLLAVADGMGGYQRGEVASRIAIETIRRTFAEDPGADHAPLLKQAYRQANRAIYENGRGSGGNDGMMGTTLVVATTRGKYLTIANIGDSRAYLVRANRLQQVTRDHSLVAEQVSQGSLSAAEARESPHRNIITQALGHRERLDAKMPDIFEITLLAEDRLLLCSDGFYDVVPDDDLIGVLLDHEPDAAARRLIEMAVERGTTDNVSAVVLSVQPVRVRERELVGAGATPGGRGSFLFPALALLAAIVFIALVLLALTTL</sequence>
<dbReference type="PANTHER" id="PTHR47992">
    <property type="entry name" value="PROTEIN PHOSPHATASE"/>
    <property type="match status" value="1"/>
</dbReference>
<evidence type="ECO:0000259" key="2">
    <source>
        <dbReference type="PROSITE" id="PS51746"/>
    </source>
</evidence>
<gene>
    <name evidence="3" type="ORF">AVDCRST_MAG73-3400</name>
</gene>
<dbReference type="Gene3D" id="3.60.40.10">
    <property type="entry name" value="PPM-type phosphatase domain"/>
    <property type="match status" value="1"/>
</dbReference>
<dbReference type="SUPFAM" id="SSF81606">
    <property type="entry name" value="PP2C-like"/>
    <property type="match status" value="1"/>
</dbReference>
<dbReference type="AlphaFoldDB" id="A0A6J4UQW1"/>
<dbReference type="EMBL" id="CADCWE010000225">
    <property type="protein sequence ID" value="CAA9557245.1"/>
    <property type="molecule type" value="Genomic_DNA"/>
</dbReference>
<keyword evidence="1" id="KW-1133">Transmembrane helix</keyword>